<dbReference type="RefSeq" id="WP_066789174.1">
    <property type="nucleotide sequence ID" value="NZ_CP014806.1"/>
</dbReference>
<evidence type="ECO:0000259" key="6">
    <source>
        <dbReference type="Pfam" id="PF00155"/>
    </source>
</evidence>
<dbReference type="InterPro" id="IPR015424">
    <property type="entry name" value="PyrdxlP-dep_Trfase"/>
</dbReference>
<dbReference type="OrthoDB" id="9802872at2"/>
<dbReference type="PANTHER" id="PTHR43525:SF1">
    <property type="entry name" value="PROTEIN MALY"/>
    <property type="match status" value="1"/>
</dbReference>
<name>A0A143HE42_9BACL</name>
<organism evidence="7 8">
    <name type="scientific">Rummeliibacillus stabekisii</name>
    <dbReference type="NCBI Taxonomy" id="241244"/>
    <lineage>
        <taxon>Bacteria</taxon>
        <taxon>Bacillati</taxon>
        <taxon>Bacillota</taxon>
        <taxon>Bacilli</taxon>
        <taxon>Bacillales</taxon>
        <taxon>Caryophanaceae</taxon>
        <taxon>Rummeliibacillus</taxon>
    </lineage>
</organism>
<keyword evidence="3" id="KW-0663">Pyridoxal phosphate</keyword>
<dbReference type="NCBIfam" id="TIGR04350">
    <property type="entry name" value="C_S_lyase_PatB"/>
    <property type="match status" value="1"/>
</dbReference>
<dbReference type="Proteomes" id="UP000076021">
    <property type="component" value="Chromosome"/>
</dbReference>
<reference evidence="8" key="2">
    <citation type="submission" date="2016-03" db="EMBL/GenBank/DDBJ databases">
        <authorList>
            <person name="Ploux O."/>
        </authorList>
    </citation>
    <scope>NUCLEOTIDE SEQUENCE [LARGE SCALE GENOMIC DNA]</scope>
    <source>
        <strain evidence="8">PP9</strain>
    </source>
</reference>
<sequence>MSILDQIENRSLTNSVKWDRMAEIYQLEDPNDILPMWIADMDFAAPAVLIDAFKKRLEHPVFGYTFEDAEGTQAFVDWAKKRHGFTIDPSWILYQQGVVPAIAAVVETFTKENEAVIITPPIYPPFFNVPKNLNRAVKECPLHEVDGVYSFNFEKFDNMTQQEDVKLFILCHPHNPGGFEWSIETLQEITRICEKNNVLILSDEIHADLILDGRKHTPLAQVAGDAKNRIITCMAPTKTFNIAGIQVAMMIVSDEELRARLREHMLKHAQMSLNIFAGVALKALYSKEGEEWLEQLLPYISENMDLAISRLTEIEGIHIYKPNATYLLWIDYRQTGKTEEEIMDLLLTKGRLALEPGSKYGEQGEGFLRMNVSCPRSLVEEGIKRFTHALT</sequence>
<comment type="similarity">
    <text evidence="5">Belongs to the class-II pyridoxal-phosphate-dependent aminotransferase family. MalY/PatB cystathionine beta-lyase subfamily.</text>
</comment>
<reference evidence="7 8" key="1">
    <citation type="journal article" date="2016" name="Genome Announc.">
        <title>Whole-Genome Sequence of Rummeliibacillus stabekisii Strain PP9 Isolated from Antarctic Soil.</title>
        <authorList>
            <person name="da Mota F.F."/>
            <person name="Vollu R.E."/>
            <person name="Jurelevicius D."/>
            <person name="Seldin L."/>
        </authorList>
    </citation>
    <scope>NUCLEOTIDE SEQUENCE [LARGE SCALE GENOMIC DNA]</scope>
    <source>
        <strain evidence="7 8">PP9</strain>
    </source>
</reference>
<evidence type="ECO:0000256" key="4">
    <source>
        <dbReference type="ARBA" id="ARBA00023239"/>
    </source>
</evidence>
<evidence type="ECO:0000313" key="8">
    <source>
        <dbReference type="Proteomes" id="UP000076021"/>
    </source>
</evidence>
<dbReference type="GO" id="GO:0047804">
    <property type="term" value="F:cysteine-S-conjugate beta-lyase activity"/>
    <property type="evidence" value="ECO:0007669"/>
    <property type="project" value="UniProtKB-EC"/>
</dbReference>
<dbReference type="InterPro" id="IPR004839">
    <property type="entry name" value="Aminotransferase_I/II_large"/>
</dbReference>
<evidence type="ECO:0000256" key="3">
    <source>
        <dbReference type="ARBA" id="ARBA00022898"/>
    </source>
</evidence>
<dbReference type="Gene3D" id="3.90.1150.10">
    <property type="entry name" value="Aspartate Aminotransferase, domain 1"/>
    <property type="match status" value="1"/>
</dbReference>
<evidence type="ECO:0000256" key="1">
    <source>
        <dbReference type="ARBA" id="ARBA00001933"/>
    </source>
</evidence>
<evidence type="ECO:0000256" key="2">
    <source>
        <dbReference type="ARBA" id="ARBA00012224"/>
    </source>
</evidence>
<feature type="domain" description="Aminotransferase class I/classII large" evidence="6">
    <location>
        <begin position="51"/>
        <end position="385"/>
    </location>
</feature>
<dbReference type="GO" id="GO:0030170">
    <property type="term" value="F:pyridoxal phosphate binding"/>
    <property type="evidence" value="ECO:0007669"/>
    <property type="project" value="InterPro"/>
</dbReference>
<dbReference type="EMBL" id="CP014806">
    <property type="protein sequence ID" value="AMW99699.1"/>
    <property type="molecule type" value="Genomic_DNA"/>
</dbReference>
<dbReference type="CDD" id="cd00609">
    <property type="entry name" value="AAT_like"/>
    <property type="match status" value="1"/>
</dbReference>
<dbReference type="InterPro" id="IPR015422">
    <property type="entry name" value="PyrdxlP-dep_Trfase_small"/>
</dbReference>
<dbReference type="Pfam" id="PF00155">
    <property type="entry name" value="Aminotran_1_2"/>
    <property type="match status" value="1"/>
</dbReference>
<dbReference type="InterPro" id="IPR051798">
    <property type="entry name" value="Class-II_PLP-Dep_Aminotrans"/>
</dbReference>
<accession>A0A143HE42</accession>
<dbReference type="EC" id="4.4.1.13" evidence="2"/>
<evidence type="ECO:0000313" key="7">
    <source>
        <dbReference type="EMBL" id="AMW99699.1"/>
    </source>
</evidence>
<keyword evidence="8" id="KW-1185">Reference proteome</keyword>
<dbReference type="AlphaFoldDB" id="A0A143HE42"/>
<dbReference type="Gene3D" id="3.40.640.10">
    <property type="entry name" value="Type I PLP-dependent aspartate aminotransferase-like (Major domain)"/>
    <property type="match status" value="1"/>
</dbReference>
<dbReference type="InterPro" id="IPR015421">
    <property type="entry name" value="PyrdxlP-dep_Trfase_major"/>
</dbReference>
<keyword evidence="4" id="KW-0456">Lyase</keyword>
<dbReference type="SUPFAM" id="SSF53383">
    <property type="entry name" value="PLP-dependent transferases"/>
    <property type="match status" value="1"/>
</dbReference>
<dbReference type="PANTHER" id="PTHR43525">
    <property type="entry name" value="PROTEIN MALY"/>
    <property type="match status" value="1"/>
</dbReference>
<evidence type="ECO:0000256" key="5">
    <source>
        <dbReference type="ARBA" id="ARBA00037974"/>
    </source>
</evidence>
<comment type="cofactor">
    <cofactor evidence="1">
        <name>pyridoxal 5'-phosphate</name>
        <dbReference type="ChEBI" id="CHEBI:597326"/>
    </cofactor>
</comment>
<proteinExistence type="inferred from homology"/>
<protein>
    <recommendedName>
        <fullName evidence="2">cysteine-S-conjugate beta-lyase</fullName>
        <ecNumber evidence="2">4.4.1.13</ecNumber>
    </recommendedName>
</protein>
<dbReference type="InterPro" id="IPR027619">
    <property type="entry name" value="C-S_lyase_PatB-like"/>
</dbReference>
<dbReference type="STRING" id="241244.ATY39_09760"/>
<gene>
    <name evidence="7" type="ORF">ATY39_09760</name>
</gene>
<dbReference type="KEGG" id="rst:ATY39_09760"/>